<dbReference type="GeneID" id="108852434"/>
<evidence type="ECO:0000313" key="2">
    <source>
        <dbReference type="RefSeq" id="XP_056863038.1"/>
    </source>
</evidence>
<proteinExistence type="predicted"/>
<dbReference type="Proteomes" id="UP000504610">
    <property type="component" value="Chromosome 4"/>
</dbReference>
<dbReference type="GO" id="GO:0003677">
    <property type="term" value="F:DNA binding"/>
    <property type="evidence" value="ECO:0007669"/>
    <property type="project" value="InterPro"/>
</dbReference>
<dbReference type="AlphaFoldDB" id="A0A9W3DH55"/>
<dbReference type="RefSeq" id="XP_056863038.1">
    <property type="nucleotide sequence ID" value="XM_057007058.1"/>
</dbReference>
<name>A0A9W3DH55_RAPSA</name>
<organism evidence="1 2">
    <name type="scientific">Raphanus sativus</name>
    <name type="common">Radish</name>
    <name type="synonym">Raphanus raphanistrum var. sativus</name>
    <dbReference type="NCBI Taxonomy" id="3726"/>
    <lineage>
        <taxon>Eukaryota</taxon>
        <taxon>Viridiplantae</taxon>
        <taxon>Streptophyta</taxon>
        <taxon>Embryophyta</taxon>
        <taxon>Tracheophyta</taxon>
        <taxon>Spermatophyta</taxon>
        <taxon>Magnoliopsida</taxon>
        <taxon>eudicotyledons</taxon>
        <taxon>Gunneridae</taxon>
        <taxon>Pentapetalae</taxon>
        <taxon>rosids</taxon>
        <taxon>malvids</taxon>
        <taxon>Brassicales</taxon>
        <taxon>Brassicaceae</taxon>
        <taxon>Brassiceae</taxon>
        <taxon>Raphanus</taxon>
    </lineage>
</organism>
<sequence>MDEILRKKEEELKTELKKLQKIKEFNPNMSFLRRHARVRGHVLKWGINNVLRKVVPMAAKMTREEWKKFSDKQKAPYEKVWY</sequence>
<reference evidence="1" key="1">
    <citation type="journal article" date="2019" name="Database">
        <title>The radish genome database (RadishGD): an integrated information resource for radish genomics.</title>
        <authorList>
            <person name="Yu H.J."/>
            <person name="Baek S."/>
            <person name="Lee Y.J."/>
            <person name="Cho A."/>
            <person name="Mun J.H."/>
        </authorList>
    </citation>
    <scope>NUCLEOTIDE SEQUENCE [LARGE SCALE GENOMIC DNA]</scope>
    <source>
        <strain evidence="1">cv. WK10039</strain>
    </source>
</reference>
<dbReference type="PANTHER" id="PTHR46912">
    <property type="entry name" value="HIGH MOBILITY GROUP B PROTEIN 13"/>
    <property type="match status" value="1"/>
</dbReference>
<reference evidence="2" key="2">
    <citation type="submission" date="2025-08" db="UniProtKB">
        <authorList>
            <consortium name="RefSeq"/>
        </authorList>
    </citation>
    <scope>IDENTIFICATION</scope>
    <source>
        <tissue evidence="2">Leaf</tissue>
    </source>
</reference>
<dbReference type="InterPro" id="IPR044601">
    <property type="entry name" value="HMGB6/HMGB13"/>
</dbReference>
<evidence type="ECO:0000313" key="1">
    <source>
        <dbReference type="Proteomes" id="UP000504610"/>
    </source>
</evidence>
<keyword evidence="1" id="KW-1185">Reference proteome</keyword>
<gene>
    <name evidence="2" type="primary">LOC108852434</name>
</gene>
<dbReference type="PANTHER" id="PTHR46912:SF1">
    <property type="entry name" value="HIGH MOBILITY GROUP B PROTEIN 13"/>
    <property type="match status" value="1"/>
</dbReference>
<accession>A0A9W3DH55</accession>
<protein>
    <submittedName>
        <fullName evidence="2">High mobility group B protein 13-like isoform X2</fullName>
    </submittedName>
</protein>